<dbReference type="Gene3D" id="3.30.565.10">
    <property type="entry name" value="Histidine kinase-like ATPase, C-terminal domain"/>
    <property type="match status" value="1"/>
</dbReference>
<evidence type="ECO:0000313" key="9">
    <source>
        <dbReference type="EMBL" id="EDQ35609.1"/>
    </source>
</evidence>
<evidence type="ECO:0000259" key="8">
    <source>
        <dbReference type="PROSITE" id="PS50110"/>
    </source>
</evidence>
<evidence type="ECO:0000256" key="5">
    <source>
        <dbReference type="PROSITE-ProRule" id="PRU00169"/>
    </source>
</evidence>
<sequence length="788" mass="83946">MSTEPHRLQSALSTALNQPAPYSNEVPPVAPAVRYPVPGAAPASHDETLRDSAPNALAGLSGALPLFLISGALGAAALSVAFDTPAALLASVAGISVVAAMPLLKRPADPSSAADKPGRKPIKANMTPDPDRSKAEHDSDRTWELGEFTSHLTTLFDGLSDMIAACDLEGRIIFANETFRLAIGTENPVGLTLAQAGVAPTQTDGTGQRELVLGEGEAQSVWTWRETIARDPVSGKMFVHCVGRNVTATRKAEAELVEALERAEAASHAKTRFLATVSHEIRTPLNGILGMTHLLSQTETTPEQASYIRNARESGQSLLSLIEDLLDVTSIEAGRLNLREEEGDLSELVHGVCELMASKAHEKNIEIAVHIAVDAPQRIASDIGRVRQILFNLVGNAIKFTESGGVLVEVSLENAALVFSVTDTGPGLKETDKAKIFEEFERADNGPTRKHGGAGLGLSISARIVEALGGEIGVDSTPGKGSKFHFSVPIADISNSAQVTALRGPLSDRAVLVIAPRGPVSAAMLWSIRDLGGYAEAASDAESMLAALSRLNRTGLMLSDIIVDRRIADQAESLLASAPTVLSDKIARTLVIAPEDSRDLEGHGDHGADAWLVRPVRRTSLINVLTRRDDRDDRNRLASKPRPPVLERTSDNPTLDILLAEDDPVNALMVRTMLARQGHRITLVENGRALVEEAMNRPGGKMNYDLVITDLSMPELDGRSAIARIRADEDVNQLDHLPIIVLSADGQASTRDDILAAGADGHAEKPVDPEWLISLVAMTARKRSATAG</sequence>
<dbReference type="STRING" id="411684.HPDFL43_20482"/>
<dbReference type="PROSITE" id="PS50110">
    <property type="entry name" value="RESPONSE_REGULATORY"/>
    <property type="match status" value="1"/>
</dbReference>
<name>A9CX35_HOEPD</name>
<dbReference type="EC" id="2.7.13.3" evidence="2"/>
<keyword evidence="9" id="KW-0418">Kinase</keyword>
<feature type="domain" description="Histidine kinase" evidence="7">
    <location>
        <begin position="276"/>
        <end position="492"/>
    </location>
</feature>
<dbReference type="InterPro" id="IPR003661">
    <property type="entry name" value="HisK_dim/P_dom"/>
</dbReference>
<keyword evidence="3 5" id="KW-0597">Phosphoprotein</keyword>
<comment type="caution">
    <text evidence="9">The sequence shown here is derived from an EMBL/GenBank/DDBJ whole genome shotgun (WGS) entry which is preliminary data.</text>
</comment>
<dbReference type="CDD" id="cd16922">
    <property type="entry name" value="HATPase_EvgS-ArcB-TorS-like"/>
    <property type="match status" value="1"/>
</dbReference>
<dbReference type="SMART" id="SM00387">
    <property type="entry name" value="HATPase_c"/>
    <property type="match status" value="1"/>
</dbReference>
<dbReference type="eggNOG" id="COG2205">
    <property type="taxonomic scope" value="Bacteria"/>
</dbReference>
<gene>
    <name evidence="9" type="ORF">HPDFL43_20482</name>
</gene>
<dbReference type="EMBL" id="ABIA03000001">
    <property type="protein sequence ID" value="EDQ35609.1"/>
    <property type="molecule type" value="Genomic_DNA"/>
</dbReference>
<feature type="region of interest" description="Disordered" evidence="6">
    <location>
        <begin position="107"/>
        <end position="141"/>
    </location>
</feature>
<dbReference type="AlphaFoldDB" id="A9CX35"/>
<dbReference type="Pfam" id="PF00512">
    <property type="entry name" value="HisKA"/>
    <property type="match status" value="1"/>
</dbReference>
<dbReference type="SUPFAM" id="SSF52172">
    <property type="entry name" value="CheY-like"/>
    <property type="match status" value="1"/>
</dbReference>
<evidence type="ECO:0000259" key="7">
    <source>
        <dbReference type="PROSITE" id="PS50109"/>
    </source>
</evidence>
<evidence type="ECO:0000256" key="1">
    <source>
        <dbReference type="ARBA" id="ARBA00000085"/>
    </source>
</evidence>
<feature type="compositionally biased region" description="Basic and acidic residues" evidence="6">
    <location>
        <begin position="129"/>
        <end position="141"/>
    </location>
</feature>
<keyword evidence="9" id="KW-0808">Transferase</keyword>
<dbReference type="SMART" id="SM00388">
    <property type="entry name" value="HisKA"/>
    <property type="match status" value="1"/>
</dbReference>
<dbReference type="CDD" id="cd17546">
    <property type="entry name" value="REC_hyHK_CKI1_RcsC-like"/>
    <property type="match status" value="1"/>
</dbReference>
<dbReference type="InterPro" id="IPR036097">
    <property type="entry name" value="HisK_dim/P_sf"/>
</dbReference>
<dbReference type="InterPro" id="IPR004358">
    <property type="entry name" value="Sig_transdc_His_kin-like_C"/>
</dbReference>
<evidence type="ECO:0000256" key="6">
    <source>
        <dbReference type="SAM" id="MobiDB-lite"/>
    </source>
</evidence>
<feature type="modified residue" description="4-aspartylphosphate" evidence="5">
    <location>
        <position position="710"/>
    </location>
</feature>
<accession>A9CX35</accession>
<evidence type="ECO:0000313" key="10">
    <source>
        <dbReference type="Proteomes" id="UP000004291"/>
    </source>
</evidence>
<dbReference type="Pfam" id="PF00072">
    <property type="entry name" value="Response_reg"/>
    <property type="match status" value="1"/>
</dbReference>
<organism evidence="9 10">
    <name type="scientific">Hoeflea phototrophica (strain DSM 17068 / NCIMB 14078 / DFL-43)</name>
    <dbReference type="NCBI Taxonomy" id="411684"/>
    <lineage>
        <taxon>Bacteria</taxon>
        <taxon>Pseudomonadati</taxon>
        <taxon>Pseudomonadota</taxon>
        <taxon>Alphaproteobacteria</taxon>
        <taxon>Hyphomicrobiales</taxon>
        <taxon>Rhizobiaceae</taxon>
        <taxon>Hoeflea</taxon>
    </lineage>
</organism>
<dbReference type="InterPro" id="IPR011006">
    <property type="entry name" value="CheY-like_superfamily"/>
</dbReference>
<dbReference type="FunFam" id="3.30.565.10:FF:000010">
    <property type="entry name" value="Sensor histidine kinase RcsC"/>
    <property type="match status" value="1"/>
</dbReference>
<dbReference type="InterPro" id="IPR005467">
    <property type="entry name" value="His_kinase_dom"/>
</dbReference>
<dbReference type="CDD" id="cd00082">
    <property type="entry name" value="HisKA"/>
    <property type="match status" value="1"/>
</dbReference>
<dbReference type="InterPro" id="IPR001789">
    <property type="entry name" value="Sig_transdc_resp-reg_receiver"/>
</dbReference>
<dbReference type="HOGENOM" id="CLU_000445_114_15_5"/>
<evidence type="ECO:0000256" key="4">
    <source>
        <dbReference type="ARBA" id="ARBA00023012"/>
    </source>
</evidence>
<dbReference type="PRINTS" id="PR00344">
    <property type="entry name" value="BCTRLSENSOR"/>
</dbReference>
<comment type="catalytic activity">
    <reaction evidence="1">
        <text>ATP + protein L-histidine = ADP + protein N-phospho-L-histidine.</text>
        <dbReference type="EC" id="2.7.13.3"/>
    </reaction>
</comment>
<dbReference type="SUPFAM" id="SSF55874">
    <property type="entry name" value="ATPase domain of HSP90 chaperone/DNA topoisomerase II/histidine kinase"/>
    <property type="match status" value="1"/>
</dbReference>
<feature type="domain" description="Response regulatory" evidence="8">
    <location>
        <begin position="656"/>
        <end position="780"/>
    </location>
</feature>
<dbReference type="Gene3D" id="1.10.287.130">
    <property type="match status" value="1"/>
</dbReference>
<dbReference type="GO" id="GO:0000155">
    <property type="term" value="F:phosphorelay sensor kinase activity"/>
    <property type="evidence" value="ECO:0007669"/>
    <property type="project" value="InterPro"/>
</dbReference>
<dbReference type="Gene3D" id="3.30.450.20">
    <property type="entry name" value="PAS domain"/>
    <property type="match status" value="1"/>
</dbReference>
<keyword evidence="10" id="KW-1185">Reference proteome</keyword>
<proteinExistence type="predicted"/>
<feature type="compositionally biased region" description="Polar residues" evidence="6">
    <location>
        <begin position="10"/>
        <end position="21"/>
    </location>
</feature>
<dbReference type="PROSITE" id="PS50109">
    <property type="entry name" value="HIS_KIN"/>
    <property type="match status" value="1"/>
</dbReference>
<feature type="region of interest" description="Disordered" evidence="6">
    <location>
        <begin position="1"/>
        <end position="23"/>
    </location>
</feature>
<protein>
    <recommendedName>
        <fullName evidence="2">histidine kinase</fullName>
        <ecNumber evidence="2">2.7.13.3</ecNumber>
    </recommendedName>
</protein>
<dbReference type="Proteomes" id="UP000004291">
    <property type="component" value="Chromosome"/>
</dbReference>
<dbReference type="Pfam" id="PF02518">
    <property type="entry name" value="HATPase_c"/>
    <property type="match status" value="1"/>
</dbReference>
<evidence type="ECO:0000256" key="3">
    <source>
        <dbReference type="ARBA" id="ARBA00022553"/>
    </source>
</evidence>
<dbReference type="InterPro" id="IPR003594">
    <property type="entry name" value="HATPase_dom"/>
</dbReference>
<evidence type="ECO:0000256" key="2">
    <source>
        <dbReference type="ARBA" id="ARBA00012438"/>
    </source>
</evidence>
<dbReference type="SUPFAM" id="SSF47384">
    <property type="entry name" value="Homodimeric domain of signal transducing histidine kinase"/>
    <property type="match status" value="1"/>
</dbReference>
<dbReference type="OrthoDB" id="9810730at2"/>
<dbReference type="Gene3D" id="3.40.50.2300">
    <property type="match status" value="1"/>
</dbReference>
<dbReference type="PANTHER" id="PTHR45339:SF5">
    <property type="entry name" value="HISTIDINE KINASE"/>
    <property type="match status" value="1"/>
</dbReference>
<keyword evidence="4" id="KW-0902">Two-component regulatory system</keyword>
<dbReference type="PANTHER" id="PTHR45339">
    <property type="entry name" value="HYBRID SIGNAL TRANSDUCTION HISTIDINE KINASE J"/>
    <property type="match status" value="1"/>
</dbReference>
<reference evidence="9 10" key="1">
    <citation type="submission" date="2007-10" db="EMBL/GenBank/DDBJ databases">
        <authorList>
            <person name="Wagner-Dobler I."/>
            <person name="Ferriera S."/>
            <person name="Johnson J."/>
            <person name="Kravitz S."/>
            <person name="Beeson K."/>
            <person name="Sutton G."/>
            <person name="Rogers Y.-H."/>
            <person name="Friedman R."/>
            <person name="Frazier M."/>
            <person name="Venter J.C."/>
        </authorList>
    </citation>
    <scope>NUCLEOTIDE SEQUENCE [LARGE SCALE GENOMIC DNA]</scope>
    <source>
        <strain evidence="9 10">DFL-43</strain>
    </source>
</reference>
<dbReference type="SMART" id="SM00448">
    <property type="entry name" value="REC"/>
    <property type="match status" value="1"/>
</dbReference>
<reference evidence="9 10" key="2">
    <citation type="submission" date="2012-06" db="EMBL/GenBank/DDBJ databases">
        <authorList>
            <person name="Fiebig A."/>
        </authorList>
    </citation>
    <scope>NUCLEOTIDE SEQUENCE [LARGE SCALE GENOMIC DNA]</scope>
    <source>
        <strain evidence="9 10">DFL-43</strain>
    </source>
</reference>
<dbReference type="InterPro" id="IPR036890">
    <property type="entry name" value="HATPase_C_sf"/>
</dbReference>